<dbReference type="InterPro" id="IPR029069">
    <property type="entry name" value="HotDog_dom_sf"/>
</dbReference>
<dbReference type="InterPro" id="IPR002864">
    <property type="entry name" value="Acyl-ACP_thioesterase_NHD"/>
</dbReference>
<dbReference type="GO" id="GO:0016297">
    <property type="term" value="F:fatty acyl-[ACP] hydrolase activity"/>
    <property type="evidence" value="ECO:0007669"/>
    <property type="project" value="InterPro"/>
</dbReference>
<dbReference type="EMBL" id="JABZTM010000150">
    <property type="protein sequence ID" value="MBF1447815.1"/>
    <property type="molecule type" value="Genomic_DNA"/>
</dbReference>
<dbReference type="GO" id="GO:0000036">
    <property type="term" value="F:acyl carrier activity"/>
    <property type="evidence" value="ECO:0007669"/>
    <property type="project" value="TreeGrafter"/>
</dbReference>
<dbReference type="CDD" id="cd00586">
    <property type="entry name" value="4HBT"/>
    <property type="match status" value="1"/>
</dbReference>
<dbReference type="SUPFAM" id="SSF54637">
    <property type="entry name" value="Thioesterase/thiol ester dehydrase-isomerase"/>
    <property type="match status" value="2"/>
</dbReference>
<evidence type="ECO:0000256" key="4">
    <source>
        <dbReference type="ARBA" id="ARBA00022832"/>
    </source>
</evidence>
<keyword evidence="4" id="KW-0276">Fatty acid metabolism</keyword>
<evidence type="ECO:0000256" key="2">
    <source>
        <dbReference type="ARBA" id="ARBA00022516"/>
    </source>
</evidence>
<keyword evidence="3" id="KW-0378">Hydrolase</keyword>
<evidence type="ECO:0000256" key="6">
    <source>
        <dbReference type="ARBA" id="ARBA00023098"/>
    </source>
</evidence>
<dbReference type="Pfam" id="PF01643">
    <property type="entry name" value="Acyl-ACP_TE"/>
    <property type="match status" value="1"/>
</dbReference>
<dbReference type="InterPro" id="IPR049427">
    <property type="entry name" value="Acyl-ACP_TE_C"/>
</dbReference>
<keyword evidence="5" id="KW-0809">Transit peptide</keyword>
<evidence type="ECO:0000313" key="9">
    <source>
        <dbReference type="Proteomes" id="UP000787419"/>
    </source>
</evidence>
<name>A0A9D6AB69_9BACT</name>
<evidence type="ECO:0000256" key="1">
    <source>
        <dbReference type="ARBA" id="ARBA00006500"/>
    </source>
</evidence>
<keyword evidence="6" id="KW-0443">Lipid metabolism</keyword>
<accession>A0A9D6AB69</accession>
<organism evidence="8 9">
    <name type="scientific">Prevotella nigrescens</name>
    <dbReference type="NCBI Taxonomy" id="28133"/>
    <lineage>
        <taxon>Bacteria</taxon>
        <taxon>Pseudomonadati</taxon>
        <taxon>Bacteroidota</taxon>
        <taxon>Bacteroidia</taxon>
        <taxon>Bacteroidales</taxon>
        <taxon>Prevotellaceae</taxon>
        <taxon>Prevotella</taxon>
    </lineage>
</organism>
<evidence type="ECO:0000256" key="3">
    <source>
        <dbReference type="ARBA" id="ARBA00022801"/>
    </source>
</evidence>
<protein>
    <submittedName>
        <fullName evidence="8">Acyl-[acyl-carrier-protein] thioesterase</fullName>
    </submittedName>
</protein>
<comment type="caution">
    <text evidence="8">The sequence shown here is derived from an EMBL/GenBank/DDBJ whole genome shotgun (WGS) entry which is preliminary data.</text>
</comment>
<dbReference type="RefSeq" id="WP_004366239.1">
    <property type="nucleotide sequence ID" value="NZ_CAUQUH010000017.1"/>
</dbReference>
<proteinExistence type="inferred from homology"/>
<keyword evidence="7" id="KW-0275">Fatty acid biosynthesis</keyword>
<dbReference type="Gene3D" id="3.10.129.10">
    <property type="entry name" value="Hotdog Thioesterase"/>
    <property type="match status" value="2"/>
</dbReference>
<dbReference type="AlphaFoldDB" id="A0A9D6AB69"/>
<dbReference type="Pfam" id="PF20791">
    <property type="entry name" value="Acyl-ACP_TE_C"/>
    <property type="match status" value="1"/>
</dbReference>
<comment type="similarity">
    <text evidence="1">Belongs to the acyl-ACP thioesterase family.</text>
</comment>
<gene>
    <name evidence="8" type="ORF">HXN55_10615</name>
</gene>
<sequence length="277" mass="32550">MQIFIRISLFLQEYIINRISDMNNLPKIGKYHFVAEPFHCDFTKRLFIGHLGNNLLNAADFHSNDRGYGVNYLNTINKTWVLSRLSIELERMPAIYENFIVETWIDSVMRYFTNRNFKIADDEGRVYGYGKSIWAMIDTATRQPVDILKTNGETISKYLETEYVNPIRKSPRVKLDTDLKLQKSILATYSDIDINGHVNSIKYIEHILDLFPLDQYKKYRIKKFDIAYIMESYNNEKLNFYTDIDSITECNNTVFIRVTKSGSEDEKEVCRCQITFG</sequence>
<evidence type="ECO:0000256" key="5">
    <source>
        <dbReference type="ARBA" id="ARBA00022946"/>
    </source>
</evidence>
<evidence type="ECO:0000313" key="8">
    <source>
        <dbReference type="EMBL" id="MBF1447815.1"/>
    </source>
</evidence>
<dbReference type="PANTHER" id="PTHR31727:SF6">
    <property type="entry name" value="OLEOYL-ACYL CARRIER PROTEIN THIOESTERASE 1, CHLOROPLASTIC"/>
    <property type="match status" value="1"/>
</dbReference>
<keyword evidence="2" id="KW-0444">Lipid biosynthesis</keyword>
<dbReference type="InterPro" id="IPR045023">
    <property type="entry name" value="FATA/B"/>
</dbReference>
<dbReference type="PANTHER" id="PTHR31727">
    <property type="entry name" value="OLEOYL-ACYL CARRIER PROTEIN THIOESTERASE 1, CHLOROPLASTIC"/>
    <property type="match status" value="1"/>
</dbReference>
<dbReference type="Proteomes" id="UP000787419">
    <property type="component" value="Unassembled WGS sequence"/>
</dbReference>
<reference evidence="8" key="1">
    <citation type="submission" date="2020-04" db="EMBL/GenBank/DDBJ databases">
        <title>Deep metagenomics examines the oral microbiome during advanced dental caries in children, revealing novel taxa and co-occurrences with host molecules.</title>
        <authorList>
            <person name="Baker J.L."/>
            <person name="Morton J.T."/>
            <person name="Dinis M."/>
            <person name="Alvarez R."/>
            <person name="Tran N.C."/>
            <person name="Knight R."/>
            <person name="Edlund A."/>
        </authorList>
    </citation>
    <scope>NUCLEOTIDE SEQUENCE</scope>
    <source>
        <strain evidence="8">JCVI_32_bin.50</strain>
    </source>
</reference>
<evidence type="ECO:0000256" key="7">
    <source>
        <dbReference type="ARBA" id="ARBA00023160"/>
    </source>
</evidence>